<dbReference type="GO" id="GO:0004792">
    <property type="term" value="F:thiosulfate-cyanide sulfurtransferase activity"/>
    <property type="evidence" value="ECO:0007669"/>
    <property type="project" value="TreeGrafter"/>
</dbReference>
<keyword evidence="3" id="KW-1185">Reference proteome</keyword>
<name>A0A553NNU8_TIGCA</name>
<dbReference type="GO" id="GO:0005739">
    <property type="term" value="C:mitochondrion"/>
    <property type="evidence" value="ECO:0007669"/>
    <property type="project" value="TreeGrafter"/>
</dbReference>
<dbReference type="AlphaFoldDB" id="A0A553NNU8"/>
<evidence type="ECO:0000313" key="2">
    <source>
        <dbReference type="EMBL" id="TRY67119.1"/>
    </source>
</evidence>
<dbReference type="PANTHER" id="PTHR44086">
    <property type="entry name" value="THIOSULFATE SULFURTRANSFERASE RDL2, MITOCHONDRIAL-RELATED"/>
    <property type="match status" value="1"/>
</dbReference>
<organism evidence="2 3">
    <name type="scientific">Tigriopus californicus</name>
    <name type="common">Marine copepod</name>
    <dbReference type="NCBI Taxonomy" id="6832"/>
    <lineage>
        <taxon>Eukaryota</taxon>
        <taxon>Metazoa</taxon>
        <taxon>Ecdysozoa</taxon>
        <taxon>Arthropoda</taxon>
        <taxon>Crustacea</taxon>
        <taxon>Multicrustacea</taxon>
        <taxon>Hexanauplia</taxon>
        <taxon>Copepoda</taxon>
        <taxon>Harpacticoida</taxon>
        <taxon>Harpacticidae</taxon>
        <taxon>Tigriopus</taxon>
    </lineage>
</organism>
<evidence type="ECO:0000259" key="1">
    <source>
        <dbReference type="PROSITE" id="PS50206"/>
    </source>
</evidence>
<proteinExistence type="predicted"/>
<dbReference type="OMA" id="FFCQMGR"/>
<gene>
    <name evidence="2" type="ORF">TCAL_03439</name>
</gene>
<dbReference type="Proteomes" id="UP000318571">
    <property type="component" value="Chromosome 4"/>
</dbReference>
<dbReference type="PANTHER" id="PTHR44086:SF10">
    <property type="entry name" value="THIOSULFATE SULFURTRANSFERASE_RHODANESE-LIKE DOMAIN-CONTAINING PROTEIN 3"/>
    <property type="match status" value="1"/>
</dbReference>
<dbReference type="PROSITE" id="PS50206">
    <property type="entry name" value="RHODANESE_3"/>
    <property type="match status" value="1"/>
</dbReference>
<dbReference type="STRING" id="6832.A0A553NNU8"/>
<dbReference type="SUPFAM" id="SSF52821">
    <property type="entry name" value="Rhodanese/Cell cycle control phosphatase"/>
    <property type="match status" value="1"/>
</dbReference>
<sequence>MADYTYQDLHEAVVSGDAVVIDIRNKKELEETGQIPNSHCIPISCLEKAFKMDQDTFLQEYGFDKPAKETSRKLVVSDFKGQRVPEAVDLLKKSGYEDVRPYKGGFEDWKQHNGPIEQYR</sequence>
<evidence type="ECO:0000313" key="3">
    <source>
        <dbReference type="Proteomes" id="UP000318571"/>
    </source>
</evidence>
<dbReference type="EMBL" id="VCGU01000011">
    <property type="protein sequence ID" value="TRY67119.1"/>
    <property type="molecule type" value="Genomic_DNA"/>
</dbReference>
<protein>
    <recommendedName>
        <fullName evidence="1">Rhodanese domain-containing protein</fullName>
    </recommendedName>
</protein>
<dbReference type="InterPro" id="IPR001763">
    <property type="entry name" value="Rhodanese-like_dom"/>
</dbReference>
<comment type="caution">
    <text evidence="2">The sequence shown here is derived from an EMBL/GenBank/DDBJ whole genome shotgun (WGS) entry which is preliminary data.</text>
</comment>
<reference evidence="2 3" key="1">
    <citation type="journal article" date="2018" name="Nat. Ecol. Evol.">
        <title>Genomic signatures of mitonuclear coevolution across populations of Tigriopus californicus.</title>
        <authorList>
            <person name="Barreto F.S."/>
            <person name="Watson E.T."/>
            <person name="Lima T.G."/>
            <person name="Willett C.S."/>
            <person name="Edmands S."/>
            <person name="Li W."/>
            <person name="Burton R.S."/>
        </authorList>
    </citation>
    <scope>NUCLEOTIDE SEQUENCE [LARGE SCALE GENOMIC DNA]</scope>
    <source>
        <strain evidence="2 3">San Diego</strain>
    </source>
</reference>
<dbReference type="InterPro" id="IPR036873">
    <property type="entry name" value="Rhodanese-like_dom_sf"/>
</dbReference>
<dbReference type="Gene3D" id="3.40.250.10">
    <property type="entry name" value="Rhodanese-like domain"/>
    <property type="match status" value="1"/>
</dbReference>
<accession>A0A553NNU8</accession>
<dbReference type="Pfam" id="PF00581">
    <property type="entry name" value="Rhodanese"/>
    <property type="match status" value="1"/>
</dbReference>
<dbReference type="SMART" id="SM00450">
    <property type="entry name" value="RHOD"/>
    <property type="match status" value="1"/>
</dbReference>
<feature type="domain" description="Rhodanese" evidence="1">
    <location>
        <begin position="14"/>
        <end position="118"/>
    </location>
</feature>